<dbReference type="Gene3D" id="3.40.1110.10">
    <property type="entry name" value="Calcium-transporting ATPase, cytoplasmic domain N"/>
    <property type="match status" value="1"/>
</dbReference>
<feature type="transmembrane region" description="Helical" evidence="16">
    <location>
        <begin position="283"/>
        <end position="305"/>
    </location>
</feature>
<dbReference type="Pfam" id="PF00702">
    <property type="entry name" value="Hydrolase"/>
    <property type="match status" value="1"/>
</dbReference>
<comment type="catalytic activity">
    <reaction evidence="15 16">
        <text>ATP + H2O + H(+)(in) = ADP + phosphate + 2 H(+)(out)</text>
        <dbReference type="Rhea" id="RHEA:20852"/>
        <dbReference type="ChEBI" id="CHEBI:15377"/>
        <dbReference type="ChEBI" id="CHEBI:15378"/>
        <dbReference type="ChEBI" id="CHEBI:30616"/>
        <dbReference type="ChEBI" id="CHEBI:43474"/>
        <dbReference type="ChEBI" id="CHEBI:456216"/>
        <dbReference type="EC" id="7.1.2.1"/>
    </reaction>
</comment>
<dbReference type="EC" id="7.1.2.1" evidence="16"/>
<dbReference type="GO" id="GO:0005886">
    <property type="term" value="C:plasma membrane"/>
    <property type="evidence" value="ECO:0007669"/>
    <property type="project" value="UniProtKB-SubCell"/>
</dbReference>
<feature type="transmembrane region" description="Helical" evidence="16">
    <location>
        <begin position="801"/>
        <end position="822"/>
    </location>
</feature>
<dbReference type="SFLD" id="SFLDF00027">
    <property type="entry name" value="p-type_atpase"/>
    <property type="match status" value="1"/>
</dbReference>
<dbReference type="AlphaFoldDB" id="Q9SWH1"/>
<evidence type="ECO:0000256" key="7">
    <source>
        <dbReference type="ARBA" id="ARBA00022741"/>
    </source>
</evidence>
<dbReference type="SFLD" id="SFLDG00002">
    <property type="entry name" value="C1.7:_P-type_atpase_like"/>
    <property type="match status" value="1"/>
</dbReference>
<feature type="transmembrane region" description="Helical" evidence="16">
    <location>
        <begin position="102"/>
        <end position="118"/>
    </location>
</feature>
<dbReference type="Gene3D" id="3.40.50.1000">
    <property type="entry name" value="HAD superfamily/HAD-like"/>
    <property type="match status" value="1"/>
</dbReference>
<keyword evidence="8 16" id="KW-0375">Hydrogen ion transport</keyword>
<evidence type="ECO:0000313" key="18">
    <source>
        <dbReference type="EMBL" id="AAD46187.1"/>
    </source>
</evidence>
<dbReference type="InterPro" id="IPR044492">
    <property type="entry name" value="P_typ_ATPase_HD_dom"/>
</dbReference>
<evidence type="ECO:0000256" key="2">
    <source>
        <dbReference type="ARBA" id="ARBA00008804"/>
    </source>
</evidence>
<dbReference type="InterPro" id="IPR001757">
    <property type="entry name" value="P_typ_ATPase"/>
</dbReference>
<dbReference type="InterPro" id="IPR023298">
    <property type="entry name" value="ATPase_P-typ_TM_dom_sf"/>
</dbReference>
<dbReference type="InterPro" id="IPR059000">
    <property type="entry name" value="ATPase_P-type_domA"/>
</dbReference>
<feature type="transmembrane region" description="Helical" evidence="16">
    <location>
        <begin position="834"/>
        <end position="852"/>
    </location>
</feature>
<dbReference type="InterPro" id="IPR004014">
    <property type="entry name" value="ATPase_P-typ_cation-transptr_N"/>
</dbReference>
<dbReference type="InterPro" id="IPR008250">
    <property type="entry name" value="ATPase_P-typ_transduc_dom_A_sf"/>
</dbReference>
<dbReference type="SUPFAM" id="SSF81665">
    <property type="entry name" value="Calcium ATPase, transmembrane domain M"/>
    <property type="match status" value="1"/>
</dbReference>
<dbReference type="InterPro" id="IPR036412">
    <property type="entry name" value="HAD-like_sf"/>
</dbReference>
<dbReference type="FunFam" id="3.40.1110.10:FF:000004">
    <property type="entry name" value="Plasma membrane ATPase"/>
    <property type="match status" value="1"/>
</dbReference>
<dbReference type="PRINTS" id="PR00120">
    <property type="entry name" value="HATPASE"/>
</dbReference>
<evidence type="ECO:0000256" key="11">
    <source>
        <dbReference type="ARBA" id="ARBA00022967"/>
    </source>
</evidence>
<dbReference type="PROSITE" id="PS00154">
    <property type="entry name" value="ATPASE_E1_E2"/>
    <property type="match status" value="1"/>
</dbReference>
<comment type="subcellular location">
    <subcellularLocation>
        <location evidence="1 16">Cell membrane</location>
        <topology evidence="1 16">Multi-pass membrane protein</topology>
    </subcellularLocation>
</comment>
<keyword evidence="14 16" id="KW-0472">Membrane</keyword>
<keyword evidence="11 16" id="KW-1278">Translocase</keyword>
<organism evidence="18">
    <name type="scientific">Nicotiana plumbaginifolia</name>
    <name type="common">Leadwort-leaved tobacco</name>
    <name type="synonym">Tex-Mex tobacco</name>
    <dbReference type="NCBI Taxonomy" id="4092"/>
    <lineage>
        <taxon>Eukaryota</taxon>
        <taxon>Viridiplantae</taxon>
        <taxon>Streptophyta</taxon>
        <taxon>Embryophyta</taxon>
        <taxon>Tracheophyta</taxon>
        <taxon>Spermatophyta</taxon>
        <taxon>Magnoliopsida</taxon>
        <taxon>eudicotyledons</taxon>
        <taxon>Gunneridae</taxon>
        <taxon>Pentapetalae</taxon>
        <taxon>asterids</taxon>
        <taxon>lamiids</taxon>
        <taxon>Solanales</taxon>
        <taxon>Solanaceae</taxon>
        <taxon>Nicotianoideae</taxon>
        <taxon>Nicotianeae</taxon>
        <taxon>Nicotiana</taxon>
    </lineage>
</organism>
<keyword evidence="6" id="KW-0479">Metal-binding</keyword>
<evidence type="ECO:0000256" key="9">
    <source>
        <dbReference type="ARBA" id="ARBA00022840"/>
    </source>
</evidence>
<dbReference type="GO" id="GO:0016887">
    <property type="term" value="F:ATP hydrolysis activity"/>
    <property type="evidence" value="ECO:0007669"/>
    <property type="project" value="InterPro"/>
</dbReference>
<proteinExistence type="inferred from homology"/>
<evidence type="ECO:0000256" key="12">
    <source>
        <dbReference type="ARBA" id="ARBA00022989"/>
    </source>
</evidence>
<dbReference type="GO" id="GO:0046872">
    <property type="term" value="F:metal ion binding"/>
    <property type="evidence" value="ECO:0007669"/>
    <property type="project" value="UniProtKB-KW"/>
</dbReference>
<reference evidence="18" key="1">
    <citation type="journal article" date="2000" name="Planta">
        <title>Identification and expression of three new Nicotiana plumbaginifolia genes which encode isoforms of a plasma-membrane H(+)-ATPase, and one of which is induced by mechanical stress.</title>
        <authorList>
            <person name="Oufattole M."/>
            <person name="Arango M."/>
            <person name="Boutry M."/>
        </authorList>
    </citation>
    <scope>NUCLEOTIDE SEQUENCE</scope>
</reference>
<feature type="domain" description="Cation-transporting P-type ATPase N-terminal" evidence="17">
    <location>
        <begin position="19"/>
        <end position="91"/>
    </location>
</feature>
<protein>
    <recommendedName>
        <fullName evidence="16">Plasma membrane ATPase</fullName>
        <ecNumber evidence="16">7.1.2.1</ecNumber>
    </recommendedName>
</protein>
<dbReference type="FunFam" id="3.40.50.1000:FF:000211">
    <property type="entry name" value="Plasma membrane ATPase"/>
    <property type="match status" value="1"/>
</dbReference>
<dbReference type="EMBL" id="AF156682">
    <property type="protein sequence ID" value="AAD46187.1"/>
    <property type="status" value="JOINED"/>
    <property type="molecule type" value="Genomic_DNA"/>
</dbReference>
<keyword evidence="9 16" id="KW-0067">ATP-binding</keyword>
<dbReference type="SUPFAM" id="SSF56784">
    <property type="entry name" value="HAD-like"/>
    <property type="match status" value="1"/>
</dbReference>
<dbReference type="GO" id="GO:0008553">
    <property type="term" value="F:P-type proton-exporting transporter activity"/>
    <property type="evidence" value="ECO:0007669"/>
    <property type="project" value="UniProtKB-UniRule"/>
</dbReference>
<keyword evidence="13 16" id="KW-0406">Ion transport</keyword>
<dbReference type="SUPFAM" id="SSF81653">
    <property type="entry name" value="Calcium ATPase, transduction domain A"/>
    <property type="match status" value="1"/>
</dbReference>
<dbReference type="Pfam" id="PF00122">
    <property type="entry name" value="E1-E2_ATPase"/>
    <property type="match status" value="1"/>
</dbReference>
<dbReference type="FunFam" id="2.70.150.10:FF:000004">
    <property type="entry name" value="Plasma membrane ATPase"/>
    <property type="match status" value="1"/>
</dbReference>
<gene>
    <name evidence="18" type="primary">pma8</name>
</gene>
<dbReference type="InterPro" id="IPR006534">
    <property type="entry name" value="P-type_ATPase_IIIA"/>
</dbReference>
<evidence type="ECO:0000259" key="17">
    <source>
        <dbReference type="SMART" id="SM00831"/>
    </source>
</evidence>
<keyword evidence="12 16" id="KW-1133">Transmembrane helix</keyword>
<dbReference type="PRINTS" id="PR00119">
    <property type="entry name" value="CATATPASE"/>
</dbReference>
<evidence type="ECO:0000256" key="5">
    <source>
        <dbReference type="ARBA" id="ARBA00022692"/>
    </source>
</evidence>
<keyword evidence="5 16" id="KW-0812">Transmembrane</keyword>
<dbReference type="Gene3D" id="1.20.1110.10">
    <property type="entry name" value="Calcium-transporting ATPase, transmembrane domain"/>
    <property type="match status" value="1"/>
</dbReference>
<evidence type="ECO:0000256" key="6">
    <source>
        <dbReference type="ARBA" id="ARBA00022723"/>
    </source>
</evidence>
<dbReference type="InterPro" id="IPR023299">
    <property type="entry name" value="ATPase_P-typ_cyto_dom_N"/>
</dbReference>
<keyword evidence="3" id="KW-1003">Cell membrane</keyword>
<dbReference type="NCBIfam" id="TIGR01647">
    <property type="entry name" value="ATPase-IIIA_H"/>
    <property type="match status" value="1"/>
</dbReference>
<dbReference type="PANTHER" id="PTHR42861">
    <property type="entry name" value="CALCIUM-TRANSPORTING ATPASE"/>
    <property type="match status" value="1"/>
</dbReference>
<evidence type="ECO:0000256" key="8">
    <source>
        <dbReference type="ARBA" id="ARBA00022781"/>
    </source>
</evidence>
<dbReference type="EMBL" id="AF156681">
    <property type="protein sequence ID" value="AAD46187.1"/>
    <property type="status" value="JOINED"/>
    <property type="molecule type" value="Genomic_DNA"/>
</dbReference>
<feature type="transmembrane region" description="Helical" evidence="16">
    <location>
        <begin position="716"/>
        <end position="738"/>
    </location>
</feature>
<dbReference type="InterPro" id="IPR023214">
    <property type="entry name" value="HAD_sf"/>
</dbReference>
<dbReference type="GO" id="GO:0120029">
    <property type="term" value="P:proton export across plasma membrane"/>
    <property type="evidence" value="ECO:0007669"/>
    <property type="project" value="UniProtKB-UniRule"/>
</dbReference>
<keyword evidence="16" id="KW-0813">Transport</keyword>
<evidence type="ECO:0000256" key="14">
    <source>
        <dbReference type="ARBA" id="ARBA00023136"/>
    </source>
</evidence>
<dbReference type="CDD" id="cd02076">
    <property type="entry name" value="P-type_ATPase_H"/>
    <property type="match status" value="1"/>
</dbReference>
<name>Q9SWH1_NICPL</name>
<evidence type="ECO:0000256" key="10">
    <source>
        <dbReference type="ARBA" id="ARBA00022842"/>
    </source>
</evidence>
<evidence type="ECO:0000256" key="1">
    <source>
        <dbReference type="ARBA" id="ARBA00004651"/>
    </source>
</evidence>
<accession>Q9SWH1</accession>
<dbReference type="NCBIfam" id="TIGR01494">
    <property type="entry name" value="ATPase_P-type"/>
    <property type="match status" value="2"/>
</dbReference>
<keyword evidence="10 16" id="KW-0460">Magnesium</keyword>
<feature type="transmembrane region" description="Helical" evidence="16">
    <location>
        <begin position="67"/>
        <end position="90"/>
    </location>
</feature>
<dbReference type="InterPro" id="IPR018303">
    <property type="entry name" value="ATPase_P-typ_P_site"/>
</dbReference>
<dbReference type="SMART" id="SM00831">
    <property type="entry name" value="Cation_ATPase_N"/>
    <property type="match status" value="1"/>
</dbReference>
<keyword evidence="4" id="KW-0597">Phosphoprotein</keyword>
<feature type="transmembrane region" description="Helical" evidence="16">
    <location>
        <begin position="651"/>
        <end position="673"/>
    </location>
</feature>
<evidence type="ECO:0000256" key="15">
    <source>
        <dbReference type="ARBA" id="ARBA00048122"/>
    </source>
</evidence>
<dbReference type="Gene3D" id="6.10.140.890">
    <property type="match status" value="1"/>
</dbReference>
<keyword evidence="7 16" id="KW-0547">Nucleotide-binding</keyword>
<comment type="similarity">
    <text evidence="2 16">Belongs to the cation transport ATPase (P-type) (TC 3.A.3) family. Type IIIA subfamily.</text>
</comment>
<dbReference type="EMBL" id="AH008040">
    <property type="protein sequence ID" value="AAD46187.1"/>
    <property type="molecule type" value="Genomic_DNA"/>
</dbReference>
<evidence type="ECO:0000256" key="16">
    <source>
        <dbReference type="RuleBase" id="RU362083"/>
    </source>
</evidence>
<evidence type="ECO:0000256" key="4">
    <source>
        <dbReference type="ARBA" id="ARBA00022553"/>
    </source>
</evidence>
<feature type="transmembrane region" description="Helical" evidence="16">
    <location>
        <begin position="249"/>
        <end position="271"/>
    </location>
</feature>
<evidence type="ECO:0000256" key="13">
    <source>
        <dbReference type="ARBA" id="ARBA00023065"/>
    </source>
</evidence>
<dbReference type="GO" id="GO:0005524">
    <property type="term" value="F:ATP binding"/>
    <property type="evidence" value="ECO:0007669"/>
    <property type="project" value="UniProtKB-UniRule"/>
</dbReference>
<dbReference type="Gene3D" id="2.70.150.10">
    <property type="entry name" value="Calcium-transporting ATPase, cytoplasmic transduction domain A"/>
    <property type="match status" value="1"/>
</dbReference>
<dbReference type="SFLD" id="SFLDS00003">
    <property type="entry name" value="Haloacid_Dehalogenase"/>
    <property type="match status" value="1"/>
</dbReference>
<dbReference type="Pfam" id="PF00690">
    <property type="entry name" value="Cation_ATPase_N"/>
    <property type="match status" value="1"/>
</dbReference>
<evidence type="ECO:0000256" key="3">
    <source>
        <dbReference type="ARBA" id="ARBA00022475"/>
    </source>
</evidence>
<sequence>MGTENTTTTLEAINNETVDLENIPIKEVFENLKCTEEGLNSTEVEKRLNVFGHNKLEEKKESKILKFLGFMWNPLSWVMEVAAIMALFLPHGKHKEIDYQDFVGIVALLIINSTISFIEENNAGNAAAALMARLAPKAKVLRDGKWSEEDAAVLVPGDIISIKLGDIIPADARLLNGDPLKIDQSALTGESLPVTKNPGDGVYSGSTCKQGEIEAVVIATGVHTFFGKAAHLVENTTHVGHFQKVLASIGNFCICSIAIGMVIELIVIFGGQHRPPREAIDSLLVLLIGGIPIAMPTVLSVTMAIGSHRLSQQGAITKRMTAIEEMAGMDVLCSDKTGTLTLNKLSVDKNLIEVFAKDVEKDTVVLMAARASRLENQDAIDTAIVSMLADPKEARAGITEIHFLPFNPTDKRTALTYVDSAGKMHRVSKGAPEQILNLAWNKSDIQNRVHTVIEKFAERGLRSLAVARQEVPAGTKDSPGGPWEFVGLLPLFDPPRHDSAETIRRALELGVSVKMITGDQLAIGKETGRRLGMGTNMYPSSFLLGEQKDASAAVLPIEELIESADGFAGVFPEHKYEIVRILQSRKHICGMTGDGVNDAPALKKADIGIAVADSTDAARGASDIVLTEPGLSVIIHAVLTSRAIFQRMKNYTIYAVSITIRIVLGFMLLTAFWRFNFPPFMVLVIAILNDGTIMTISKDRVKPSPLPDSWKLSEIFATGIVIGSYLALMTALFFYLMFETSFFAHAFNVEDFNKRIPANKVITDSLNAKLASAVYLQVSTISQALIFVTRSRGWSFMERPGLLLVAAFIVAQMVATFMSAMVTSVKFAGIEKIGWKWTGVIWLFNIVTYFLLDPIKFAVRYALSGRAWGLLLNQKTAFTNRKDFGKEAREAAWAAEQRTIHGLQSVETRTFPENYTFRDISLMAEEAKRRAEIARLRELHTLKGRVESFAKLRGLDVDHVNPHYTV</sequence>